<dbReference type="RefSeq" id="WP_033084063.1">
    <property type="nucleotide sequence ID" value="NZ_JQEC01000057.1"/>
</dbReference>
<dbReference type="PATRIC" id="fig|28229.3.peg.4146"/>
<evidence type="ECO:0000313" key="1">
    <source>
        <dbReference type="EMBL" id="KGJ89174.1"/>
    </source>
</evidence>
<name>A0A099KEK5_COLPS</name>
<dbReference type="AlphaFoldDB" id="A0A099KEK5"/>
<accession>A0A099KEK5</accession>
<dbReference type="Proteomes" id="UP000029868">
    <property type="component" value="Unassembled WGS sequence"/>
</dbReference>
<comment type="caution">
    <text evidence="1">The sequence shown here is derived from an EMBL/GenBank/DDBJ whole genome shotgun (WGS) entry which is preliminary data.</text>
</comment>
<dbReference type="EMBL" id="JQEC01000057">
    <property type="protein sequence ID" value="KGJ89174.1"/>
    <property type="molecule type" value="Genomic_DNA"/>
</dbReference>
<proteinExistence type="predicted"/>
<reference evidence="1 2" key="1">
    <citation type="submission" date="2014-08" db="EMBL/GenBank/DDBJ databases">
        <title>Genomic and Phenotypic Diversity of Colwellia psychrerythraea strains from Disparate Marine Basins.</title>
        <authorList>
            <person name="Techtmann S.M."/>
            <person name="Stelling S.C."/>
            <person name="Utturkar S.M."/>
            <person name="Alshibli N."/>
            <person name="Harris A."/>
            <person name="Brown S.D."/>
            <person name="Hazen T.C."/>
        </authorList>
    </citation>
    <scope>NUCLEOTIDE SEQUENCE [LARGE SCALE GENOMIC DNA]</scope>
    <source>
        <strain evidence="1 2">GAB14E</strain>
    </source>
</reference>
<protein>
    <submittedName>
        <fullName evidence="1">Uncharacterized protein</fullName>
    </submittedName>
</protein>
<sequence length="285" mass="32007">MNKLAVLAFTLLVFLSSMLWYLANGSLNDYLKSQVLLQTQYYSGQESHLLSADFSNNTGITNFLDFSLSNIDGLTQPLVFNVDKISVQLGELATSQFDAPSVAKKTTTLVHVKELRFSKFQAWSELTKTSETGVTNLDILVKKIEKQLATDYPALYPQLSAERYAKMYPERSEKLALENIDSSQKIAKVETNQAIIASKEAKQKKRLLGKAITRVRISSVLIEELSLTIIKNNKVITKRFDNIELGRIGNEDGLDSNQLGGELLRRLLKELIRIEKANTMENLAN</sequence>
<dbReference type="OrthoDB" id="7062138at2"/>
<gene>
    <name evidence="1" type="ORF">GAB14E_4170</name>
</gene>
<evidence type="ECO:0000313" key="2">
    <source>
        <dbReference type="Proteomes" id="UP000029868"/>
    </source>
</evidence>
<organism evidence="1 2">
    <name type="scientific">Colwellia psychrerythraea</name>
    <name type="common">Vibrio psychroerythus</name>
    <dbReference type="NCBI Taxonomy" id="28229"/>
    <lineage>
        <taxon>Bacteria</taxon>
        <taxon>Pseudomonadati</taxon>
        <taxon>Pseudomonadota</taxon>
        <taxon>Gammaproteobacteria</taxon>
        <taxon>Alteromonadales</taxon>
        <taxon>Colwelliaceae</taxon>
        <taxon>Colwellia</taxon>
    </lineage>
</organism>